<accession>A0AB34IXL2</accession>
<protein>
    <recommendedName>
        <fullName evidence="4">EF-hand domain-containing protein</fullName>
    </recommendedName>
</protein>
<comment type="caution">
    <text evidence="5">The sequence shown here is derived from an EMBL/GenBank/DDBJ whole genome shotgun (WGS) entry which is preliminary data.</text>
</comment>
<proteinExistence type="predicted"/>
<dbReference type="EMBL" id="JBGBPQ010000017">
    <property type="protein sequence ID" value="KAL1508074.1"/>
    <property type="molecule type" value="Genomic_DNA"/>
</dbReference>
<sequence>MRLRPLPPPSSALGRPRVDLTLLLVLAALPRCHSFVPTAQNYDPLSPDEVRAKGGLTQYVWTTPTSEHDTAGLGGGLSYAWDPTLCDELLPNFGERSVWGVSFVDCHSIRAAMERAFASWEANHPIIQFHDISNLCRAQNATPPALSGCALAEIWITNNKQLGKNSGEQAATTLLWTYTAASPNINNFHFASGVRARGIKSIARATMGFSVDICWYLDSTFCSQFHSLKSIMGSTEFLDFARIIFITIWLLIMLETLYALYRVSVHVVEMVRLSVIGLLDTDGDGEIEWHEVKQVFLHVCCCQDDGDGDPSNDGLNFLLSEEASAEWYTQFRAVANFSACVVSFRIIFLVLPPIFWFNVFLPCWECFDFEAAASHEVGHVLGMYHPDQAAPLGRNYMLSLDKSIANNRTDPETGKLATSVVPEAPGSSWSCTDPWANVAVNNATKVNASLMKAFTQTPSGVCVFQDDLDGLNTLYPACTNAVSTPQCWKSDQYLGLVRLTLYVGIPTVVILLLTIMVHSYCVRRLKKQRDRLVARNFESASVTDKLRIEMEMAQQGKTGKAKGAKRALATRGSNAINKRYGVDNTATDPRSMSSEPPVPPAASMPQLKPYVPDKSEPVNTRPPLPPAKTAAVSPSPELTSFALIALHGDVQGSRTRVDP</sequence>
<dbReference type="InterPro" id="IPR002048">
    <property type="entry name" value="EF_hand_dom"/>
</dbReference>
<feature type="transmembrane region" description="Helical" evidence="2">
    <location>
        <begin position="334"/>
        <end position="355"/>
    </location>
</feature>
<feature type="compositionally biased region" description="Polar residues" evidence="1">
    <location>
        <begin position="584"/>
        <end position="594"/>
    </location>
</feature>
<evidence type="ECO:0000256" key="3">
    <source>
        <dbReference type="SAM" id="SignalP"/>
    </source>
</evidence>
<keyword evidence="3" id="KW-0732">Signal</keyword>
<dbReference type="AlphaFoldDB" id="A0AB34IXL2"/>
<evidence type="ECO:0000313" key="6">
    <source>
        <dbReference type="Proteomes" id="UP001515480"/>
    </source>
</evidence>
<keyword evidence="6" id="KW-1185">Reference proteome</keyword>
<evidence type="ECO:0000313" key="5">
    <source>
        <dbReference type="EMBL" id="KAL1508074.1"/>
    </source>
</evidence>
<feature type="transmembrane region" description="Helical" evidence="2">
    <location>
        <begin position="499"/>
        <end position="522"/>
    </location>
</feature>
<name>A0AB34IXL2_PRYPA</name>
<evidence type="ECO:0000256" key="1">
    <source>
        <dbReference type="SAM" id="MobiDB-lite"/>
    </source>
</evidence>
<feature type="domain" description="EF-hand" evidence="4">
    <location>
        <begin position="278"/>
        <end position="302"/>
    </location>
</feature>
<keyword evidence="2" id="KW-1133">Transmembrane helix</keyword>
<dbReference type="InterPro" id="IPR024079">
    <property type="entry name" value="MetalloPept_cat_dom_sf"/>
</dbReference>
<dbReference type="PROSITE" id="PS50222">
    <property type="entry name" value="EF_HAND_2"/>
    <property type="match status" value="1"/>
</dbReference>
<dbReference type="Proteomes" id="UP001515480">
    <property type="component" value="Unassembled WGS sequence"/>
</dbReference>
<feature type="chain" id="PRO_5044308733" description="EF-hand domain-containing protein" evidence="3">
    <location>
        <begin position="35"/>
        <end position="659"/>
    </location>
</feature>
<evidence type="ECO:0000256" key="2">
    <source>
        <dbReference type="SAM" id="Phobius"/>
    </source>
</evidence>
<gene>
    <name evidence="5" type="ORF">AB1Y20_007668</name>
</gene>
<dbReference type="GO" id="GO:0005509">
    <property type="term" value="F:calcium ion binding"/>
    <property type="evidence" value="ECO:0007669"/>
    <property type="project" value="InterPro"/>
</dbReference>
<organism evidence="5 6">
    <name type="scientific">Prymnesium parvum</name>
    <name type="common">Toxic golden alga</name>
    <dbReference type="NCBI Taxonomy" id="97485"/>
    <lineage>
        <taxon>Eukaryota</taxon>
        <taxon>Haptista</taxon>
        <taxon>Haptophyta</taxon>
        <taxon>Prymnesiophyceae</taxon>
        <taxon>Prymnesiales</taxon>
        <taxon>Prymnesiaceae</taxon>
        <taxon>Prymnesium</taxon>
    </lineage>
</organism>
<reference evidence="5 6" key="1">
    <citation type="journal article" date="2024" name="Science">
        <title>Giant polyketide synthase enzymes in the biosynthesis of giant marine polyether toxins.</title>
        <authorList>
            <person name="Fallon T.R."/>
            <person name="Shende V.V."/>
            <person name="Wierzbicki I.H."/>
            <person name="Pendleton A.L."/>
            <person name="Watervoot N.F."/>
            <person name="Auber R.P."/>
            <person name="Gonzalez D.J."/>
            <person name="Wisecaver J.H."/>
            <person name="Moore B.S."/>
        </authorList>
    </citation>
    <scope>NUCLEOTIDE SEQUENCE [LARGE SCALE GENOMIC DNA]</scope>
    <source>
        <strain evidence="5 6">12B1</strain>
    </source>
</reference>
<keyword evidence="2" id="KW-0472">Membrane</keyword>
<feature type="region of interest" description="Disordered" evidence="1">
    <location>
        <begin position="579"/>
        <end position="635"/>
    </location>
</feature>
<dbReference type="SUPFAM" id="SSF55486">
    <property type="entry name" value="Metalloproteases ('zincins'), catalytic domain"/>
    <property type="match status" value="1"/>
</dbReference>
<keyword evidence="2" id="KW-0812">Transmembrane</keyword>
<evidence type="ECO:0000259" key="4">
    <source>
        <dbReference type="PROSITE" id="PS50222"/>
    </source>
</evidence>
<dbReference type="GO" id="GO:0008237">
    <property type="term" value="F:metallopeptidase activity"/>
    <property type="evidence" value="ECO:0007669"/>
    <property type="project" value="InterPro"/>
</dbReference>
<feature type="signal peptide" evidence="3">
    <location>
        <begin position="1"/>
        <end position="34"/>
    </location>
</feature>
<dbReference type="PROSITE" id="PS00018">
    <property type="entry name" value="EF_HAND_1"/>
    <property type="match status" value="1"/>
</dbReference>
<feature type="transmembrane region" description="Helical" evidence="2">
    <location>
        <begin position="240"/>
        <end position="261"/>
    </location>
</feature>
<dbReference type="Gene3D" id="3.40.390.10">
    <property type="entry name" value="Collagenase (Catalytic Domain)"/>
    <property type="match status" value="1"/>
</dbReference>
<dbReference type="InterPro" id="IPR018247">
    <property type="entry name" value="EF_Hand_1_Ca_BS"/>
</dbReference>